<dbReference type="SUPFAM" id="SSF55729">
    <property type="entry name" value="Acyl-CoA N-acyltransferases (Nat)"/>
    <property type="match status" value="1"/>
</dbReference>
<dbReference type="InterPro" id="IPR000182">
    <property type="entry name" value="GNAT_dom"/>
</dbReference>
<proteinExistence type="inferred from homology"/>
<dbReference type="Pfam" id="PF00583">
    <property type="entry name" value="Acetyltransf_1"/>
    <property type="match status" value="1"/>
</dbReference>
<keyword evidence="6" id="KW-0687">Ribonucleoprotein</keyword>
<reference evidence="6 7" key="1">
    <citation type="submission" date="2019-06" db="EMBL/GenBank/DDBJ databases">
        <title>Sequencing the genomes of 1000 actinobacteria strains.</title>
        <authorList>
            <person name="Klenk H.-P."/>
        </authorList>
    </citation>
    <scope>NUCLEOTIDE SEQUENCE [LARGE SCALE GENOMIC DNA]</scope>
    <source>
        <strain evidence="6 7">DSM 45015</strain>
    </source>
</reference>
<organism evidence="6 7">
    <name type="scientific">Haloactinospora alba</name>
    <dbReference type="NCBI Taxonomy" id="405555"/>
    <lineage>
        <taxon>Bacteria</taxon>
        <taxon>Bacillati</taxon>
        <taxon>Actinomycetota</taxon>
        <taxon>Actinomycetes</taxon>
        <taxon>Streptosporangiales</taxon>
        <taxon>Nocardiopsidaceae</taxon>
        <taxon>Haloactinospora</taxon>
    </lineage>
</organism>
<comment type="caution">
    <text evidence="6">The sequence shown here is derived from an EMBL/GenBank/DDBJ whole genome shotgun (WGS) entry which is preliminary data.</text>
</comment>
<dbReference type="PANTHER" id="PTHR43420:SF44">
    <property type="entry name" value="ACETYLTRANSFERASE YPEA"/>
    <property type="match status" value="1"/>
</dbReference>
<protein>
    <submittedName>
        <fullName evidence="6">[SSU ribosomal protein S18P]-alanine acetyltransferase</fullName>
    </submittedName>
</protein>
<evidence type="ECO:0000256" key="2">
    <source>
        <dbReference type="ARBA" id="ARBA00022490"/>
    </source>
</evidence>
<dbReference type="GO" id="GO:0005840">
    <property type="term" value="C:ribosome"/>
    <property type="evidence" value="ECO:0007669"/>
    <property type="project" value="UniProtKB-KW"/>
</dbReference>
<gene>
    <name evidence="6" type="ORF">FHX37_2988</name>
</gene>
<keyword evidence="2" id="KW-0963">Cytoplasm</keyword>
<sequence>MTDATPDYELRRMADEDVAAVMELERAVFHGEAWTEGMLRSEVAEPTRYYIVAVQPDPGERMVLPGRPGNPERGEILGYAGLRMVPPEGDVQTIAVSSAQWGRGIGAALLTGLLDRARQEELTEVFLEVRSDNPRAQELYRRFGFTEIGTRRNYYRDADAIVMRRTAPEQERPSEGSHHGQ</sequence>
<evidence type="ECO:0000313" key="6">
    <source>
        <dbReference type="EMBL" id="TQN32995.1"/>
    </source>
</evidence>
<evidence type="ECO:0000256" key="3">
    <source>
        <dbReference type="ARBA" id="ARBA00022679"/>
    </source>
</evidence>
<dbReference type="Gene3D" id="3.40.630.30">
    <property type="match status" value="1"/>
</dbReference>
<dbReference type="GO" id="GO:0008080">
    <property type="term" value="F:N-acetyltransferase activity"/>
    <property type="evidence" value="ECO:0007669"/>
    <property type="project" value="InterPro"/>
</dbReference>
<dbReference type="EMBL" id="VFQC01000001">
    <property type="protein sequence ID" value="TQN32995.1"/>
    <property type="molecule type" value="Genomic_DNA"/>
</dbReference>
<dbReference type="InterPro" id="IPR006464">
    <property type="entry name" value="AcTrfase_RimI/Ard1"/>
</dbReference>
<dbReference type="InterPro" id="IPR016181">
    <property type="entry name" value="Acyl_CoA_acyltransferase"/>
</dbReference>
<dbReference type="Proteomes" id="UP000317422">
    <property type="component" value="Unassembled WGS sequence"/>
</dbReference>
<keyword evidence="7" id="KW-1185">Reference proteome</keyword>
<dbReference type="PROSITE" id="PS51186">
    <property type="entry name" value="GNAT"/>
    <property type="match status" value="1"/>
</dbReference>
<comment type="similarity">
    <text evidence="1">Belongs to the acetyltransferase family. RimI subfamily.</text>
</comment>
<keyword evidence="6" id="KW-0689">Ribosomal protein</keyword>
<evidence type="ECO:0000256" key="1">
    <source>
        <dbReference type="ARBA" id="ARBA00005395"/>
    </source>
</evidence>
<evidence type="ECO:0000313" key="7">
    <source>
        <dbReference type="Proteomes" id="UP000317422"/>
    </source>
</evidence>
<name>A0A543NMD9_9ACTN</name>
<keyword evidence="3 6" id="KW-0808">Transferase</keyword>
<accession>A0A543NMD9</accession>
<feature type="domain" description="N-acetyltransferase" evidence="5">
    <location>
        <begin position="8"/>
        <end position="168"/>
    </location>
</feature>
<evidence type="ECO:0000259" key="5">
    <source>
        <dbReference type="PROSITE" id="PS51186"/>
    </source>
</evidence>
<dbReference type="PANTHER" id="PTHR43420">
    <property type="entry name" value="ACETYLTRANSFERASE"/>
    <property type="match status" value="1"/>
</dbReference>
<dbReference type="NCBIfam" id="TIGR01575">
    <property type="entry name" value="rimI"/>
    <property type="match status" value="1"/>
</dbReference>
<dbReference type="InterPro" id="IPR050680">
    <property type="entry name" value="YpeA/RimI_acetyltransf"/>
</dbReference>
<dbReference type="CDD" id="cd04301">
    <property type="entry name" value="NAT_SF"/>
    <property type="match status" value="1"/>
</dbReference>
<evidence type="ECO:0000256" key="4">
    <source>
        <dbReference type="ARBA" id="ARBA00023315"/>
    </source>
</evidence>
<dbReference type="AlphaFoldDB" id="A0A543NMD9"/>
<keyword evidence="4" id="KW-0012">Acyltransferase</keyword>